<dbReference type="PANTHER" id="PTHR37171">
    <property type="entry name" value="SERINE/THREONINE-PROTEIN KINASE YRZF-RELATED"/>
    <property type="match status" value="1"/>
</dbReference>
<evidence type="ECO:0008006" key="4">
    <source>
        <dbReference type="Google" id="ProtNLM"/>
    </source>
</evidence>
<gene>
    <name evidence="2" type="ORF">HYH03_007409</name>
</gene>
<feature type="region of interest" description="Disordered" evidence="1">
    <location>
        <begin position="583"/>
        <end position="614"/>
    </location>
</feature>
<evidence type="ECO:0000313" key="3">
    <source>
        <dbReference type="Proteomes" id="UP000612055"/>
    </source>
</evidence>
<dbReference type="AlphaFoldDB" id="A0A836BZV4"/>
<dbReference type="InterPro" id="IPR052396">
    <property type="entry name" value="Meiotic_Drive_Suppr_Kinase"/>
</dbReference>
<evidence type="ECO:0000313" key="2">
    <source>
        <dbReference type="EMBL" id="KAG2494352.1"/>
    </source>
</evidence>
<reference evidence="2" key="1">
    <citation type="journal article" date="2020" name="bioRxiv">
        <title>Comparative genomics of Chlamydomonas.</title>
        <authorList>
            <person name="Craig R.J."/>
            <person name="Hasan A.R."/>
            <person name="Ness R.W."/>
            <person name="Keightley P.D."/>
        </authorList>
    </citation>
    <scope>NUCLEOTIDE SEQUENCE</scope>
    <source>
        <strain evidence="2">CCAP 11/70</strain>
    </source>
</reference>
<protein>
    <recommendedName>
        <fullName evidence="4">Protein kinase domain-containing protein</fullName>
    </recommendedName>
</protein>
<organism evidence="2 3">
    <name type="scientific">Edaphochlamys debaryana</name>
    <dbReference type="NCBI Taxonomy" id="47281"/>
    <lineage>
        <taxon>Eukaryota</taxon>
        <taxon>Viridiplantae</taxon>
        <taxon>Chlorophyta</taxon>
        <taxon>core chlorophytes</taxon>
        <taxon>Chlorophyceae</taxon>
        <taxon>CS clade</taxon>
        <taxon>Chlamydomonadales</taxon>
        <taxon>Chlamydomonadales incertae sedis</taxon>
        <taxon>Edaphochlamys</taxon>
    </lineage>
</organism>
<name>A0A836BZV4_9CHLO</name>
<dbReference type="SUPFAM" id="SSF56112">
    <property type="entry name" value="Protein kinase-like (PK-like)"/>
    <property type="match status" value="1"/>
</dbReference>
<dbReference type="Proteomes" id="UP000612055">
    <property type="component" value="Unassembled WGS sequence"/>
</dbReference>
<accession>A0A836BZV4</accession>
<dbReference type="OrthoDB" id="427969at2759"/>
<dbReference type="EMBL" id="JAEHOE010000031">
    <property type="protein sequence ID" value="KAG2494352.1"/>
    <property type="molecule type" value="Genomic_DNA"/>
</dbReference>
<comment type="caution">
    <text evidence="2">The sequence shown here is derived from an EMBL/GenBank/DDBJ whole genome shotgun (WGS) entry which is preliminary data.</text>
</comment>
<feature type="region of interest" description="Disordered" evidence="1">
    <location>
        <begin position="416"/>
        <end position="441"/>
    </location>
</feature>
<feature type="compositionally biased region" description="Gly residues" evidence="1">
    <location>
        <begin position="583"/>
        <end position="610"/>
    </location>
</feature>
<evidence type="ECO:0000256" key="1">
    <source>
        <dbReference type="SAM" id="MobiDB-lite"/>
    </source>
</evidence>
<proteinExistence type="predicted"/>
<keyword evidence="3" id="KW-1185">Reference proteome</keyword>
<sequence length="648" mass="67890">MAAPASASSRPFWKTAADGAAVAASLAGPSPAQRLHPSRTLVLIRAGGLLSAVLLGNGMTLRLLFDGGLLASGTGWGNAGGRLPPTEQGVVHLAVDRLTWHEGFGSVALQQLLHSPLPACTWEYGPSPSSARGEDLDQPRSLDLWEEVRGKPLHGAILEHQRECPFEPIPRRTVRLDVELRELESKQEVVVQLVSAVSLLEDVLGFWQSVGYMEAPADGGAASAGRVTSSSASDCERLKPDLVLLVREQRQRQAGSGGEDHKAAASGAAAAAAALPPAAISGWRVVCVGEIVHPSRLTLDSGLPVDLQGAYDDREHPRHRQAREVIGQVFTYLRGLRACHGFISCWNATWPVHVPPADRTRMFVSAPFTPEAGSGLLPCATLLGALSWLQHEALELAASGLDVPYAYCLGSAAATDTDTDTDTSMASESPSEDPASAPIPEAAHPSAATVDVELGEALDSGGDGVLFRGQCGGCPAVIKVFPWGRQGAHQREARAYQRLRALQGSVLPRVLAAGRLPCDFRFIALQPLRGQALSRLPRPLAPVVQAAALAALRAVHDAEPGFLHADVRLSNFMWVAPEGTAGGEAAGAEGAGGEGAGEAAGGGGGGGGDGPRSVLLDLARSAYDGSEEERQEERAELEAMMAWTGDDY</sequence>
<dbReference type="InterPro" id="IPR011009">
    <property type="entry name" value="Kinase-like_dom_sf"/>
</dbReference>
<dbReference type="PANTHER" id="PTHR37171:SF1">
    <property type="entry name" value="SERINE_THREONINE-PROTEIN KINASE YRZF-RELATED"/>
    <property type="match status" value="1"/>
</dbReference>